<dbReference type="InterPro" id="IPR005176">
    <property type="entry name" value="PONY_dom"/>
</dbReference>
<dbReference type="SMR" id="A0A5K1UDT3"/>
<dbReference type="GO" id="GO:0032182">
    <property type="term" value="F:ubiquitin-like protein binding"/>
    <property type="evidence" value="ECO:0007669"/>
    <property type="project" value="TreeGrafter"/>
</dbReference>
<evidence type="ECO:0000256" key="2">
    <source>
        <dbReference type="SAM" id="MobiDB-lite"/>
    </source>
</evidence>
<evidence type="ECO:0000313" key="5">
    <source>
        <dbReference type="Proteomes" id="UP000078387"/>
    </source>
</evidence>
<feature type="compositionally biased region" description="Polar residues" evidence="2">
    <location>
        <begin position="32"/>
        <end position="57"/>
    </location>
</feature>
<comment type="caution">
    <text evidence="4">The sequence shown here is derived from an EMBL/GenBank/DDBJ whole genome shotgun (WGS) entry which is preliminary data.</text>
</comment>
<dbReference type="AlphaFoldDB" id="A0A5K1UDT3"/>
<dbReference type="PANTHER" id="PTHR12281">
    <property type="entry name" value="RP42 RELATED"/>
    <property type="match status" value="1"/>
</dbReference>
<dbReference type="OMA" id="CIAWFRE"/>
<dbReference type="Gene3D" id="1.10.238.10">
    <property type="entry name" value="EF-hand"/>
    <property type="match status" value="1"/>
</dbReference>
<dbReference type="GO" id="GO:0097602">
    <property type="term" value="F:cullin family protein binding"/>
    <property type="evidence" value="ECO:0007669"/>
    <property type="project" value="TreeGrafter"/>
</dbReference>
<feature type="compositionally biased region" description="Basic and acidic residues" evidence="2">
    <location>
        <begin position="76"/>
        <end position="96"/>
    </location>
</feature>
<evidence type="ECO:0000259" key="3">
    <source>
        <dbReference type="PROSITE" id="PS51229"/>
    </source>
</evidence>
<gene>
    <name evidence="4" type="ORF">CL6EHI_010620</name>
</gene>
<protein>
    <recommendedName>
        <fullName evidence="1">Defective in cullin neddylation protein</fullName>
    </recommendedName>
</protein>
<comment type="function">
    <text evidence="1">Neddylation of cullins play an essential role in the regulation of SCF-type complexes activity.</text>
</comment>
<name>A0A5K1UDT3_ENTHI</name>
<dbReference type="InterPro" id="IPR042460">
    <property type="entry name" value="DCN1-like_PONY"/>
</dbReference>
<dbReference type="VEuPathDB" id="AmoebaDB:EHI5A_022510"/>
<organism evidence="4 5">
    <name type="scientific">Entamoeba histolytica</name>
    <dbReference type="NCBI Taxonomy" id="5759"/>
    <lineage>
        <taxon>Eukaryota</taxon>
        <taxon>Amoebozoa</taxon>
        <taxon>Evosea</taxon>
        <taxon>Archamoebae</taxon>
        <taxon>Mastigamoebida</taxon>
        <taxon>Entamoebidae</taxon>
        <taxon>Entamoeba</taxon>
    </lineage>
</organism>
<proteinExistence type="predicted"/>
<dbReference type="PROSITE" id="PS51229">
    <property type="entry name" value="DCUN1"/>
    <property type="match status" value="1"/>
</dbReference>
<accession>A0A5K1UDT3</accession>
<dbReference type="GO" id="GO:0000151">
    <property type="term" value="C:ubiquitin ligase complex"/>
    <property type="evidence" value="ECO:0007669"/>
    <property type="project" value="TreeGrafter"/>
</dbReference>
<feature type="domain" description="DCUN1" evidence="3">
    <location>
        <begin position="94"/>
        <end position="282"/>
    </location>
</feature>
<sequence>MGSAQSHRTKRNQRKNQKECTNSPETTPPQSSPHENWKQPINKTKKSFTTTQCVSKTVETKPIVPVQEKPTAQIQEKPKTNPQKEETTKITQEKQKEQINTIQNDFNLYQKDGEIQPEGLAQMIEDLGINDVGSIKALWVAWKLGAKDYKINENGFRKGLESVHVSSLKEFKNCIPEDPLNDNLTGKRLFNYAFECNVEYRQKLMEKEDSILLLHQFFGENNEMVNKFITFLSLDSTKPLNRDEWQNLYDFIKTIHLDFSNYDTTSDSAWPLLFDSFVSSFQN</sequence>
<dbReference type="VEuPathDB" id="AmoebaDB:KM1_024210"/>
<dbReference type="Pfam" id="PF03556">
    <property type="entry name" value="Cullin_binding"/>
    <property type="match status" value="1"/>
</dbReference>
<dbReference type="VEuPathDB" id="AmoebaDB:EHI8A_015190"/>
<dbReference type="Gene3D" id="1.10.238.200">
    <property type="entry name" value="Cullin, PONY binding domain"/>
    <property type="match status" value="1"/>
</dbReference>
<dbReference type="GO" id="GO:0045116">
    <property type="term" value="P:protein neddylation"/>
    <property type="evidence" value="ECO:0007669"/>
    <property type="project" value="TreeGrafter"/>
</dbReference>
<dbReference type="VEuPathDB" id="AmoebaDB:EHI_010620"/>
<dbReference type="Proteomes" id="UP000078387">
    <property type="component" value="Unassembled WGS sequence"/>
</dbReference>
<feature type="region of interest" description="Disordered" evidence="2">
    <location>
        <begin position="1"/>
        <end position="96"/>
    </location>
</feature>
<evidence type="ECO:0000256" key="1">
    <source>
        <dbReference type="RuleBase" id="RU410713"/>
    </source>
</evidence>
<dbReference type="GO" id="GO:0031624">
    <property type="term" value="F:ubiquitin conjugating enzyme binding"/>
    <property type="evidence" value="ECO:0007669"/>
    <property type="project" value="TreeGrafter"/>
</dbReference>
<evidence type="ECO:0000313" key="4">
    <source>
        <dbReference type="EMBL" id="GAT94015.1"/>
    </source>
</evidence>
<dbReference type="VEuPathDB" id="AmoebaDB:EHI7A_010230"/>
<reference evidence="4 5" key="1">
    <citation type="submission" date="2016-05" db="EMBL/GenBank/DDBJ databases">
        <title>First whole genome sequencing of Entamoeba histolytica HM1:IMSS-clone-6.</title>
        <authorList>
            <person name="Mukherjee Avik.K."/>
            <person name="Izumyama S."/>
            <person name="Nakada-Tsukui K."/>
            <person name="Nozaki T."/>
        </authorList>
    </citation>
    <scope>NUCLEOTIDE SEQUENCE [LARGE SCALE GENOMIC DNA]</scope>
    <source>
        <strain evidence="4 5">HM1:IMSS clone 6</strain>
    </source>
</reference>
<dbReference type="InterPro" id="IPR014764">
    <property type="entry name" value="DCN-prot"/>
</dbReference>
<dbReference type="EMBL" id="BDEQ01000001">
    <property type="protein sequence ID" value="GAT94015.1"/>
    <property type="molecule type" value="Genomic_DNA"/>
</dbReference>
<dbReference type="PANTHER" id="PTHR12281:SF12">
    <property type="entry name" value="DEFECTIVE IN CULLIN NEDDYLATION PROTEIN"/>
    <property type="match status" value="1"/>
</dbReference>